<reference evidence="2" key="2">
    <citation type="submission" date="2018-05" db="EMBL/GenBank/DDBJ databases">
        <title>OpunRS2 (Oryza punctata Reference Sequence Version 2).</title>
        <authorList>
            <person name="Zhang J."/>
            <person name="Kudrna D."/>
            <person name="Lee S."/>
            <person name="Talag J."/>
            <person name="Welchert J."/>
            <person name="Wing R.A."/>
        </authorList>
    </citation>
    <scope>NUCLEOTIDE SEQUENCE [LARGE SCALE GENOMIC DNA]</scope>
</reference>
<feature type="compositionally biased region" description="Gly residues" evidence="1">
    <location>
        <begin position="1"/>
        <end position="17"/>
    </location>
</feature>
<dbReference type="HOGENOM" id="CLU_2076914_0_0_1"/>
<dbReference type="Proteomes" id="UP000026962">
    <property type="component" value="Chromosome 3"/>
</dbReference>
<name>A0A0E0KG66_ORYPU</name>
<proteinExistence type="predicted"/>
<dbReference type="Gramene" id="OPUNC03G23460.1">
    <property type="protein sequence ID" value="OPUNC03G23460.1"/>
    <property type="gene ID" value="OPUNC03G23460"/>
</dbReference>
<reference evidence="2" key="1">
    <citation type="submission" date="2015-04" db="UniProtKB">
        <authorList>
            <consortium name="EnsemblPlants"/>
        </authorList>
    </citation>
    <scope>IDENTIFICATION</scope>
</reference>
<dbReference type="PANTHER" id="PTHR47906:SF5">
    <property type="entry name" value="OS05G0118600 PROTEIN"/>
    <property type="match status" value="1"/>
</dbReference>
<sequence>MRRSGSGDGMAAGGGARGRVARGSRRDGMARGAGRVRRGQAINTVQDRARRLLSKPIKFFNGMQDLFTGFSADGSLAMDQNTCMDVRMVQIMMIQEIYLTSTATPNLKITLVRISTLC</sequence>
<evidence type="ECO:0000313" key="3">
    <source>
        <dbReference type="Proteomes" id="UP000026962"/>
    </source>
</evidence>
<keyword evidence="3" id="KW-1185">Reference proteome</keyword>
<protein>
    <submittedName>
        <fullName evidence="2">Uncharacterized protein</fullName>
    </submittedName>
</protein>
<accession>A0A0E0KG66</accession>
<feature type="region of interest" description="Disordered" evidence="1">
    <location>
        <begin position="1"/>
        <end position="39"/>
    </location>
</feature>
<evidence type="ECO:0000313" key="2">
    <source>
        <dbReference type="EnsemblPlants" id="OPUNC03G23460.1"/>
    </source>
</evidence>
<organism evidence="2">
    <name type="scientific">Oryza punctata</name>
    <name type="common">Red rice</name>
    <dbReference type="NCBI Taxonomy" id="4537"/>
    <lineage>
        <taxon>Eukaryota</taxon>
        <taxon>Viridiplantae</taxon>
        <taxon>Streptophyta</taxon>
        <taxon>Embryophyta</taxon>
        <taxon>Tracheophyta</taxon>
        <taxon>Spermatophyta</taxon>
        <taxon>Magnoliopsida</taxon>
        <taxon>Liliopsida</taxon>
        <taxon>Poales</taxon>
        <taxon>Poaceae</taxon>
        <taxon>BOP clade</taxon>
        <taxon>Oryzoideae</taxon>
        <taxon>Oryzeae</taxon>
        <taxon>Oryzinae</taxon>
        <taxon>Oryza</taxon>
    </lineage>
</organism>
<dbReference type="AlphaFoldDB" id="A0A0E0KG66"/>
<evidence type="ECO:0000256" key="1">
    <source>
        <dbReference type="SAM" id="MobiDB-lite"/>
    </source>
</evidence>
<dbReference type="PANTHER" id="PTHR47906">
    <property type="entry name" value="OSJNBB0050O03.9 PROTEIN-RELATED"/>
    <property type="match status" value="1"/>
</dbReference>
<dbReference type="EnsemblPlants" id="OPUNC03G23460.1">
    <property type="protein sequence ID" value="OPUNC03G23460.1"/>
    <property type="gene ID" value="OPUNC03G23460"/>
</dbReference>